<name>A0A9Q0U3B3_9ROSI</name>
<dbReference type="Proteomes" id="UP001151752">
    <property type="component" value="Chromosome 14"/>
</dbReference>
<protein>
    <recommendedName>
        <fullName evidence="5">BZIP domain-containing protein</fullName>
    </recommendedName>
</protein>
<gene>
    <name evidence="3" type="ORF">OIU74_007242</name>
</gene>
<accession>A0A9Q0U3B3</accession>
<keyword evidence="4" id="KW-1185">Reference proteome</keyword>
<keyword evidence="1" id="KW-0175">Coiled coil</keyword>
<proteinExistence type="predicted"/>
<evidence type="ECO:0000256" key="2">
    <source>
        <dbReference type="SAM" id="MobiDB-lite"/>
    </source>
</evidence>
<evidence type="ECO:0000313" key="3">
    <source>
        <dbReference type="EMBL" id="KAJ6722605.1"/>
    </source>
</evidence>
<reference evidence="3" key="1">
    <citation type="submission" date="2022-11" db="EMBL/GenBank/DDBJ databases">
        <authorList>
            <person name="Hyden B.L."/>
            <person name="Feng K."/>
            <person name="Yates T."/>
            <person name="Jawdy S."/>
            <person name="Smart L.B."/>
            <person name="Muchero W."/>
        </authorList>
    </citation>
    <scope>NUCLEOTIDE SEQUENCE</scope>
    <source>
        <tissue evidence="3">Shoot tip</tissue>
    </source>
</reference>
<evidence type="ECO:0000256" key="1">
    <source>
        <dbReference type="SAM" id="Coils"/>
    </source>
</evidence>
<feature type="region of interest" description="Disordered" evidence="2">
    <location>
        <begin position="191"/>
        <end position="224"/>
    </location>
</feature>
<comment type="caution">
    <text evidence="3">The sequence shown here is derived from an EMBL/GenBank/DDBJ whole genome shotgun (WGS) entry which is preliminary data.</text>
</comment>
<evidence type="ECO:0000313" key="4">
    <source>
        <dbReference type="Proteomes" id="UP001151752"/>
    </source>
</evidence>
<dbReference type="AlphaFoldDB" id="A0A9Q0U3B3"/>
<sequence>MISIVFRASSLDFIPPNSMEALSELIGGDQNDQIVQPLATNQNDQSVQSSAVDQNDQVVQPLAVDQTDQVVQLSDADQTDQVVQPPADEIKKARKRARRMEYLDRKKQKVEDAERQLEEMKADFAKSEKDHACSIAKLDQAQEDLELSTGALRPLQQIVEQQNSMISILQQVLFPGEAELATYPLGLPRSHLSQGWAHENNSEQSDSSYGDRFFNGNDCSNSDG</sequence>
<evidence type="ECO:0008006" key="5">
    <source>
        <dbReference type="Google" id="ProtNLM"/>
    </source>
</evidence>
<reference evidence="3" key="2">
    <citation type="journal article" date="2023" name="Int. J. Mol. Sci.">
        <title>De Novo Assembly and Annotation of 11 Diverse Shrub Willow (Salix) Genomes Reveals Novel Gene Organization in Sex-Linked Regions.</title>
        <authorList>
            <person name="Hyden B."/>
            <person name="Feng K."/>
            <person name="Yates T.B."/>
            <person name="Jawdy S."/>
            <person name="Cereghino C."/>
            <person name="Smart L.B."/>
            <person name="Muchero W."/>
        </authorList>
    </citation>
    <scope>NUCLEOTIDE SEQUENCE</scope>
    <source>
        <tissue evidence="3">Shoot tip</tissue>
    </source>
</reference>
<feature type="coiled-coil region" evidence="1">
    <location>
        <begin position="100"/>
        <end position="130"/>
    </location>
</feature>
<organism evidence="3 4">
    <name type="scientific">Salix koriyanagi</name>
    <dbReference type="NCBI Taxonomy" id="2511006"/>
    <lineage>
        <taxon>Eukaryota</taxon>
        <taxon>Viridiplantae</taxon>
        <taxon>Streptophyta</taxon>
        <taxon>Embryophyta</taxon>
        <taxon>Tracheophyta</taxon>
        <taxon>Spermatophyta</taxon>
        <taxon>Magnoliopsida</taxon>
        <taxon>eudicotyledons</taxon>
        <taxon>Gunneridae</taxon>
        <taxon>Pentapetalae</taxon>
        <taxon>rosids</taxon>
        <taxon>fabids</taxon>
        <taxon>Malpighiales</taxon>
        <taxon>Salicaceae</taxon>
        <taxon>Saliceae</taxon>
        <taxon>Salix</taxon>
    </lineage>
</organism>
<dbReference type="EMBL" id="JAPFFM010000013">
    <property type="protein sequence ID" value="KAJ6722605.1"/>
    <property type="molecule type" value="Genomic_DNA"/>
</dbReference>